<gene>
    <name evidence="8" type="ORF">NVS88_21885</name>
</gene>
<evidence type="ECO:0000256" key="2">
    <source>
        <dbReference type="ARBA" id="ARBA00022692"/>
    </source>
</evidence>
<evidence type="ECO:0000313" key="8">
    <source>
        <dbReference type="EMBL" id="MDG3017210.1"/>
    </source>
</evidence>
<accession>A0A9X4RFM5</accession>
<evidence type="ECO:0000313" key="9">
    <source>
        <dbReference type="Proteomes" id="UP001152755"/>
    </source>
</evidence>
<name>A0A9X4RFM5_9ACTN</name>
<keyword evidence="3 6" id="KW-1133">Transmembrane helix</keyword>
<feature type="region of interest" description="Disordered" evidence="5">
    <location>
        <begin position="428"/>
        <end position="447"/>
    </location>
</feature>
<evidence type="ECO:0000256" key="1">
    <source>
        <dbReference type="ARBA" id="ARBA00004141"/>
    </source>
</evidence>
<feature type="transmembrane region" description="Helical" evidence="6">
    <location>
        <begin position="211"/>
        <end position="236"/>
    </location>
</feature>
<proteinExistence type="predicted"/>
<evidence type="ECO:0000256" key="5">
    <source>
        <dbReference type="SAM" id="MobiDB-lite"/>
    </source>
</evidence>
<sequence length="595" mass="60339">MVGWAIVVAGLVLALSVAVPWATVNGEVSGASVHASITGAGTANVQADTGMGSEANRFVEQRAKEAYEAPGGSPGGSAIPLGIVATIAGWVLLRTRFRWQAALVAGGVGVVGVIWTMSVLTDVRGTFVFVAPVAVATQAPAFGLLAAMVMCVALVALGITALVYERQVAALLAASPTSSASTMATAGSSFHGLAPGSRQDRGRVAGSPASLGYRVAALGIDLVIVASACAALGFAFGFAIDTGALSDALAAVAAIAVALVPFGYRFLCEAGYGKTVGKRIVGLGTIGESGALPTAGESFRRNAFLLVLFAGGIGIGLWELTGTGMSPTHWAVIVAAVMLLVAGVIALTILINPRQQGIHDRLAGGTRVIHLPRRTPVPQVQGRVSFSTAPWVVAFSAIVVAVLVTGSVSSVILGQESGSSVALPASGEVATSSSTPTPGHASAGQSSMSPFAYERLSPGACADPSYPDGNGTCTVSSPSGNFICTMFEREVSCTSPPGEPVVDGAMVPIPGSTDGSLAEANVISVDNTGQTQLGLITNGRSKATTREQARSSAIPYNHRLTAYGFTCAVDREGMHCRNDATGHGFSVAREGYEFF</sequence>
<evidence type="ECO:0000259" key="7">
    <source>
        <dbReference type="Pfam" id="PF06271"/>
    </source>
</evidence>
<keyword evidence="9" id="KW-1185">Reference proteome</keyword>
<evidence type="ECO:0000256" key="6">
    <source>
        <dbReference type="SAM" id="Phobius"/>
    </source>
</evidence>
<dbReference type="RefSeq" id="WP_332520857.1">
    <property type="nucleotide sequence ID" value="NZ_JANRHA010000029.1"/>
</dbReference>
<dbReference type="Proteomes" id="UP001152755">
    <property type="component" value="Unassembled WGS sequence"/>
</dbReference>
<evidence type="ECO:0000256" key="3">
    <source>
        <dbReference type="ARBA" id="ARBA00022989"/>
    </source>
</evidence>
<feature type="transmembrane region" description="Helical" evidence="6">
    <location>
        <begin position="330"/>
        <end position="351"/>
    </location>
</feature>
<feature type="domain" description="RDD" evidence="7">
    <location>
        <begin position="209"/>
        <end position="364"/>
    </location>
</feature>
<dbReference type="InterPro" id="IPR010432">
    <property type="entry name" value="RDD"/>
</dbReference>
<reference evidence="8" key="1">
    <citation type="submission" date="2022-08" db="EMBL/GenBank/DDBJ databases">
        <title>Genome analysis of Corynebacteriales strain.</title>
        <authorList>
            <person name="Lee S.D."/>
        </authorList>
    </citation>
    <scope>NUCLEOTIDE SEQUENCE</scope>
    <source>
        <strain evidence="8">D3-21</strain>
    </source>
</reference>
<protein>
    <submittedName>
        <fullName evidence="8">RDD family protein</fullName>
    </submittedName>
</protein>
<comment type="caution">
    <text evidence="8">The sequence shown here is derived from an EMBL/GenBank/DDBJ whole genome shotgun (WGS) entry which is preliminary data.</text>
</comment>
<organism evidence="8 9">
    <name type="scientific">Speluncibacter jeojiensis</name>
    <dbReference type="NCBI Taxonomy" id="2710754"/>
    <lineage>
        <taxon>Bacteria</taxon>
        <taxon>Bacillati</taxon>
        <taxon>Actinomycetota</taxon>
        <taxon>Actinomycetes</taxon>
        <taxon>Mycobacteriales</taxon>
        <taxon>Speluncibacteraceae</taxon>
        <taxon>Speluncibacter</taxon>
    </lineage>
</organism>
<feature type="transmembrane region" description="Helical" evidence="6">
    <location>
        <begin position="141"/>
        <end position="164"/>
    </location>
</feature>
<keyword evidence="4 6" id="KW-0472">Membrane</keyword>
<evidence type="ECO:0000256" key="4">
    <source>
        <dbReference type="ARBA" id="ARBA00023136"/>
    </source>
</evidence>
<dbReference type="EMBL" id="JANRHA010000029">
    <property type="protein sequence ID" value="MDG3017210.1"/>
    <property type="molecule type" value="Genomic_DNA"/>
</dbReference>
<comment type="subcellular location">
    <subcellularLocation>
        <location evidence="1">Membrane</location>
        <topology evidence="1">Multi-pass membrane protein</topology>
    </subcellularLocation>
</comment>
<feature type="transmembrane region" description="Helical" evidence="6">
    <location>
        <begin position="100"/>
        <end position="121"/>
    </location>
</feature>
<feature type="compositionally biased region" description="Polar residues" evidence="5">
    <location>
        <begin position="429"/>
        <end position="447"/>
    </location>
</feature>
<dbReference type="AlphaFoldDB" id="A0A9X4RFM5"/>
<dbReference type="Pfam" id="PF06271">
    <property type="entry name" value="RDD"/>
    <property type="match status" value="1"/>
</dbReference>
<keyword evidence="2 6" id="KW-0812">Transmembrane</keyword>
<feature type="transmembrane region" description="Helical" evidence="6">
    <location>
        <begin position="302"/>
        <end position="318"/>
    </location>
</feature>
<feature type="transmembrane region" description="Helical" evidence="6">
    <location>
        <begin position="75"/>
        <end position="93"/>
    </location>
</feature>
<feature type="transmembrane region" description="Helical" evidence="6">
    <location>
        <begin position="391"/>
        <end position="413"/>
    </location>
</feature>
<feature type="transmembrane region" description="Helical" evidence="6">
    <location>
        <begin position="248"/>
        <end position="268"/>
    </location>
</feature>
<dbReference type="GO" id="GO:0016020">
    <property type="term" value="C:membrane"/>
    <property type="evidence" value="ECO:0007669"/>
    <property type="project" value="UniProtKB-SubCell"/>
</dbReference>